<dbReference type="STRING" id="456442.Mboo_0998"/>
<evidence type="ECO:0000313" key="9">
    <source>
        <dbReference type="Proteomes" id="UP000002408"/>
    </source>
</evidence>
<feature type="transmembrane region" description="Helical" evidence="6">
    <location>
        <begin position="98"/>
        <end position="118"/>
    </location>
</feature>
<dbReference type="CDD" id="cd17319">
    <property type="entry name" value="MFS_ExuT_GudP_like"/>
    <property type="match status" value="1"/>
</dbReference>
<reference evidence="9" key="1">
    <citation type="journal article" date="2015" name="Microbiology">
        <title>Genome of Methanoregula boonei 6A8 reveals adaptations to oligotrophic peatland environments.</title>
        <authorList>
            <person name="Braeuer S."/>
            <person name="Cadillo-Quiroz H."/>
            <person name="Kyrpides N."/>
            <person name="Woyke T."/>
            <person name="Goodwin L."/>
            <person name="Detter C."/>
            <person name="Podell S."/>
            <person name="Yavitt J.B."/>
            <person name="Zinder S.H."/>
        </authorList>
    </citation>
    <scope>NUCLEOTIDE SEQUENCE [LARGE SCALE GENOMIC DNA]</scope>
    <source>
        <strain evidence="9">DSM 21154 / JCM 14090 / 6A8</strain>
    </source>
</reference>
<feature type="transmembrane region" description="Helical" evidence="6">
    <location>
        <begin position="291"/>
        <end position="313"/>
    </location>
</feature>
<sequence length="444" mass="47960">MTGCTQPGSPGTTCMVPDIDIPALDRKLWWRIIPFALVLYVISILDRVNIGYAALSMNADLGIDPFLFGLVSGIFFVSYVLFEVPSNQILARTGARIWLFRIMVSWGIIAILMAFVRTPLELCILRFLLGAAEAGFAPGLILYLSFWFRKETLAKALCVFFMGIPLAMLIASPVSAFILSHVAWLGMAGWRWLFVLEGLPALVFGCAILVCLPELPETAAWLSARERSWLAAHLEGKRVHDQTPKKIPFRGLAAVSGMFLLCTASALVGMFLTGLLFWLPQIVRSSGLSGSIEQTGFLVMIPYGLSVVVMYAWSRHSDTTGERHIHVAIPFVFAAVFLVAFAFLHGSAGPAFVILSGAIAAGYAAYAPFFALTLDHFPPALRASGTALVNTIASAGSFFGPVIFGLAGGTLSGPLSVLLFFLLGIALFLCAVMLTKEKRVNTPG</sequence>
<dbReference type="HOGENOM" id="CLU_001265_0_0_2"/>
<feature type="transmembrane region" description="Helical" evidence="6">
    <location>
        <begin position="386"/>
        <end position="407"/>
    </location>
</feature>
<dbReference type="EMBL" id="CP000780">
    <property type="protein sequence ID" value="ABS55516.1"/>
    <property type="molecule type" value="Genomic_DNA"/>
</dbReference>
<feature type="transmembrane region" description="Helical" evidence="6">
    <location>
        <begin position="28"/>
        <end position="45"/>
    </location>
</feature>
<proteinExistence type="predicted"/>
<protein>
    <submittedName>
        <fullName evidence="8">Major facilitator superfamily MFS_1</fullName>
    </submittedName>
</protein>
<dbReference type="GO" id="GO:0022857">
    <property type="term" value="F:transmembrane transporter activity"/>
    <property type="evidence" value="ECO:0007669"/>
    <property type="project" value="InterPro"/>
</dbReference>
<gene>
    <name evidence="8" type="ordered locus">Mboo_0998</name>
</gene>
<dbReference type="PANTHER" id="PTHR43791">
    <property type="entry name" value="PERMEASE-RELATED"/>
    <property type="match status" value="1"/>
</dbReference>
<evidence type="ECO:0000256" key="5">
    <source>
        <dbReference type="ARBA" id="ARBA00023136"/>
    </source>
</evidence>
<dbReference type="Pfam" id="PF07690">
    <property type="entry name" value="MFS_1"/>
    <property type="match status" value="1"/>
</dbReference>
<dbReference type="InterPro" id="IPR020846">
    <property type="entry name" value="MFS_dom"/>
</dbReference>
<keyword evidence="9" id="KW-1185">Reference proteome</keyword>
<feature type="transmembrane region" description="Helical" evidence="6">
    <location>
        <begin position="413"/>
        <end position="434"/>
    </location>
</feature>
<evidence type="ECO:0000256" key="1">
    <source>
        <dbReference type="ARBA" id="ARBA00004141"/>
    </source>
</evidence>
<feature type="transmembrane region" description="Helical" evidence="6">
    <location>
        <begin position="252"/>
        <end position="279"/>
    </location>
</feature>
<feature type="transmembrane region" description="Helical" evidence="6">
    <location>
        <begin position="351"/>
        <end position="374"/>
    </location>
</feature>
<evidence type="ECO:0000259" key="7">
    <source>
        <dbReference type="PROSITE" id="PS50850"/>
    </source>
</evidence>
<dbReference type="KEGG" id="mbn:Mboo_0998"/>
<dbReference type="Proteomes" id="UP000002408">
    <property type="component" value="Chromosome"/>
</dbReference>
<keyword evidence="5 6" id="KW-0472">Membrane</keyword>
<keyword evidence="4 6" id="KW-1133">Transmembrane helix</keyword>
<accession>A7I705</accession>
<organism evidence="8 9">
    <name type="scientific">Methanoregula boonei (strain DSM 21154 / JCM 14090 / 6A8)</name>
    <dbReference type="NCBI Taxonomy" id="456442"/>
    <lineage>
        <taxon>Archaea</taxon>
        <taxon>Methanobacteriati</taxon>
        <taxon>Methanobacteriota</taxon>
        <taxon>Stenosarchaea group</taxon>
        <taxon>Methanomicrobia</taxon>
        <taxon>Methanomicrobiales</taxon>
        <taxon>Methanoregulaceae</taxon>
        <taxon>Methanoregula</taxon>
    </lineage>
</organism>
<keyword evidence="3 6" id="KW-0812">Transmembrane</keyword>
<evidence type="ECO:0000256" key="6">
    <source>
        <dbReference type="SAM" id="Phobius"/>
    </source>
</evidence>
<feature type="transmembrane region" description="Helical" evidence="6">
    <location>
        <begin position="325"/>
        <end position="345"/>
    </location>
</feature>
<evidence type="ECO:0000256" key="2">
    <source>
        <dbReference type="ARBA" id="ARBA00022448"/>
    </source>
</evidence>
<dbReference type="FunFam" id="1.20.1250.20:FF:000018">
    <property type="entry name" value="MFS transporter permease"/>
    <property type="match status" value="1"/>
</dbReference>
<dbReference type="SUPFAM" id="SSF103473">
    <property type="entry name" value="MFS general substrate transporter"/>
    <property type="match status" value="1"/>
</dbReference>
<dbReference type="Gene3D" id="1.20.1250.20">
    <property type="entry name" value="MFS general substrate transporter like domains"/>
    <property type="match status" value="2"/>
</dbReference>
<feature type="transmembrane region" description="Helical" evidence="6">
    <location>
        <begin position="190"/>
        <end position="212"/>
    </location>
</feature>
<feature type="transmembrane region" description="Helical" evidence="6">
    <location>
        <begin position="65"/>
        <end position="86"/>
    </location>
</feature>
<dbReference type="eggNOG" id="arCOG00130">
    <property type="taxonomic scope" value="Archaea"/>
</dbReference>
<dbReference type="InterPro" id="IPR011701">
    <property type="entry name" value="MFS"/>
</dbReference>
<evidence type="ECO:0000256" key="4">
    <source>
        <dbReference type="ARBA" id="ARBA00022989"/>
    </source>
</evidence>
<keyword evidence="2" id="KW-0813">Transport</keyword>
<dbReference type="PROSITE" id="PS50850">
    <property type="entry name" value="MFS"/>
    <property type="match status" value="1"/>
</dbReference>
<dbReference type="GO" id="GO:0005886">
    <property type="term" value="C:plasma membrane"/>
    <property type="evidence" value="ECO:0007669"/>
    <property type="project" value="TreeGrafter"/>
</dbReference>
<feature type="transmembrane region" description="Helical" evidence="6">
    <location>
        <begin position="124"/>
        <end position="144"/>
    </location>
</feature>
<dbReference type="PANTHER" id="PTHR43791:SF100">
    <property type="entry name" value="SUGAR TRANSPORTER"/>
    <property type="match status" value="1"/>
</dbReference>
<evidence type="ECO:0000256" key="3">
    <source>
        <dbReference type="ARBA" id="ARBA00022692"/>
    </source>
</evidence>
<feature type="transmembrane region" description="Helical" evidence="6">
    <location>
        <begin position="156"/>
        <end position="184"/>
    </location>
</feature>
<comment type="subcellular location">
    <subcellularLocation>
        <location evidence="1">Membrane</location>
        <topology evidence="1">Multi-pass membrane protein</topology>
    </subcellularLocation>
</comment>
<evidence type="ECO:0000313" key="8">
    <source>
        <dbReference type="EMBL" id="ABS55516.1"/>
    </source>
</evidence>
<dbReference type="AlphaFoldDB" id="A7I705"/>
<feature type="domain" description="Major facilitator superfamily (MFS) profile" evidence="7">
    <location>
        <begin position="32"/>
        <end position="439"/>
    </location>
</feature>
<dbReference type="InterPro" id="IPR036259">
    <property type="entry name" value="MFS_trans_sf"/>
</dbReference>
<name>A7I705_METB6</name>